<accession>T1ADW3</accession>
<dbReference type="AlphaFoldDB" id="T1ADW3"/>
<organism evidence="1">
    <name type="scientific">mine drainage metagenome</name>
    <dbReference type="NCBI Taxonomy" id="410659"/>
    <lineage>
        <taxon>unclassified sequences</taxon>
        <taxon>metagenomes</taxon>
        <taxon>ecological metagenomes</taxon>
    </lineage>
</organism>
<evidence type="ECO:0000313" key="1">
    <source>
        <dbReference type="EMBL" id="EQD39159.1"/>
    </source>
</evidence>
<sequence length="198" mass="22181">MGNAKEFGPMVELEARRRGQWQAAVVLNISDGGNWIDPVAAKHKLADVRIIDFHHASEHLDAVAKAVHGRDSSEAPVMWEYLRGLLYDGNVQQVITEITAESQRMGPPVTSDSPEHPRRVLQQNQGYFEKHKEHMRYDVYRKKGWPIGSGNTESGVKGFNKRVEGNRPVLEHPGRGMYIGLACHVDEPRPNGGTLRGQ</sequence>
<gene>
    <name evidence="1" type="ORF">B1B_15511</name>
</gene>
<name>T1ADW3_9ZZZZ</name>
<feature type="non-terminal residue" evidence="1">
    <location>
        <position position="198"/>
    </location>
</feature>
<proteinExistence type="predicted"/>
<dbReference type="EMBL" id="AUZY01010321">
    <property type="protein sequence ID" value="EQD39159.1"/>
    <property type="molecule type" value="Genomic_DNA"/>
</dbReference>
<comment type="caution">
    <text evidence="1">The sequence shown here is derived from an EMBL/GenBank/DDBJ whole genome shotgun (WGS) entry which is preliminary data.</text>
</comment>
<reference evidence="1" key="2">
    <citation type="journal article" date="2014" name="ISME J.">
        <title>Microbial stratification in low pH oxic and suboxic macroscopic growths along an acid mine drainage.</title>
        <authorList>
            <person name="Mendez-Garcia C."/>
            <person name="Mesa V."/>
            <person name="Sprenger R.R."/>
            <person name="Richter M."/>
            <person name="Diez M.S."/>
            <person name="Solano J."/>
            <person name="Bargiela R."/>
            <person name="Golyshina O.V."/>
            <person name="Manteca A."/>
            <person name="Ramos J.L."/>
            <person name="Gallego J.R."/>
            <person name="Llorente I."/>
            <person name="Martins Dos Santos V.A."/>
            <person name="Jensen O.N."/>
            <person name="Pelaez A.I."/>
            <person name="Sanchez J."/>
            <person name="Ferrer M."/>
        </authorList>
    </citation>
    <scope>NUCLEOTIDE SEQUENCE</scope>
</reference>
<protein>
    <submittedName>
        <fullName evidence="1">Uncharacterized protein</fullName>
    </submittedName>
</protein>
<reference evidence="1" key="1">
    <citation type="submission" date="2013-08" db="EMBL/GenBank/DDBJ databases">
        <authorList>
            <person name="Mendez C."/>
            <person name="Richter M."/>
            <person name="Ferrer M."/>
            <person name="Sanchez J."/>
        </authorList>
    </citation>
    <scope>NUCLEOTIDE SEQUENCE</scope>
</reference>